<gene>
    <name evidence="10" type="ORF">LA66_06590</name>
</gene>
<feature type="transmembrane region" description="Helical" evidence="8">
    <location>
        <begin position="156"/>
        <end position="180"/>
    </location>
</feature>
<evidence type="ECO:0000256" key="4">
    <source>
        <dbReference type="ARBA" id="ARBA00022475"/>
    </source>
</evidence>
<evidence type="ECO:0000256" key="9">
    <source>
        <dbReference type="SAM" id="MobiDB-lite"/>
    </source>
</evidence>
<sequence length="275" mass="27505">MASPGHCFNPSVSGSEPSSLGFPSVPELATILSMSGIIFLSAVLRGFTGFGFGLAAVPLMGLVIEPAGAVLIALALQFLGGAADLREGRKMAHWPTLRWLMLGALAGTPVGMAALMGVSSGVAQLLIAAVCLSAVGLLAAGRSFTGLPGRGATVAVGALAGLFNGLAAMPGPPVVAFYLAAPVSALVARVSLVVFFTVTAALALAPTIFGGWWTSDLALSAAAGLPLMILGTHAGNRLFRHYGARHHRAASLAVFACIALVSGVHGIAEVLSAAA</sequence>
<dbReference type="PANTHER" id="PTHR30269:SF37">
    <property type="entry name" value="MEMBRANE TRANSPORTER PROTEIN"/>
    <property type="match status" value="1"/>
</dbReference>
<feature type="transmembrane region" description="Helical" evidence="8">
    <location>
        <begin position="59"/>
        <end position="79"/>
    </location>
</feature>
<feature type="transmembrane region" description="Helical" evidence="8">
    <location>
        <begin position="219"/>
        <end position="239"/>
    </location>
</feature>
<evidence type="ECO:0000256" key="7">
    <source>
        <dbReference type="ARBA" id="ARBA00023136"/>
    </source>
</evidence>
<proteinExistence type="inferred from homology"/>
<evidence type="ECO:0000256" key="3">
    <source>
        <dbReference type="ARBA" id="ARBA00022448"/>
    </source>
</evidence>
<comment type="subcellular location">
    <subcellularLocation>
        <location evidence="1 8">Cell membrane</location>
        <topology evidence="1 8">Multi-pass membrane protein</topology>
    </subcellularLocation>
</comment>
<name>A0A0B1Q5X7_9HYPH</name>
<accession>A0A0B1Q5X7</accession>
<comment type="similarity">
    <text evidence="2 8">Belongs to the 4-toluene sulfonate uptake permease (TSUP) (TC 2.A.102) family.</text>
</comment>
<feature type="transmembrane region" description="Helical" evidence="8">
    <location>
        <begin position="99"/>
        <end position="118"/>
    </location>
</feature>
<evidence type="ECO:0000256" key="2">
    <source>
        <dbReference type="ARBA" id="ARBA00009142"/>
    </source>
</evidence>
<dbReference type="Proteomes" id="UP000030826">
    <property type="component" value="Unassembled WGS sequence"/>
</dbReference>
<dbReference type="GO" id="GO:0005886">
    <property type="term" value="C:plasma membrane"/>
    <property type="evidence" value="ECO:0007669"/>
    <property type="project" value="UniProtKB-SubCell"/>
</dbReference>
<dbReference type="InterPro" id="IPR052017">
    <property type="entry name" value="TSUP"/>
</dbReference>
<comment type="caution">
    <text evidence="10">The sequence shown here is derived from an EMBL/GenBank/DDBJ whole genome shotgun (WGS) entry which is preliminary data.</text>
</comment>
<feature type="transmembrane region" description="Helical" evidence="8">
    <location>
        <begin position="251"/>
        <end position="274"/>
    </location>
</feature>
<organism evidence="10 11">
    <name type="scientific">Aureimonas altamirensis</name>
    <dbReference type="NCBI Taxonomy" id="370622"/>
    <lineage>
        <taxon>Bacteria</taxon>
        <taxon>Pseudomonadati</taxon>
        <taxon>Pseudomonadota</taxon>
        <taxon>Alphaproteobacteria</taxon>
        <taxon>Hyphomicrobiales</taxon>
        <taxon>Aurantimonadaceae</taxon>
        <taxon>Aureimonas</taxon>
    </lineage>
</organism>
<keyword evidence="3" id="KW-0813">Transport</keyword>
<keyword evidence="5 8" id="KW-0812">Transmembrane</keyword>
<keyword evidence="4 8" id="KW-1003">Cell membrane</keyword>
<dbReference type="AlphaFoldDB" id="A0A0B1Q5X7"/>
<dbReference type="PANTHER" id="PTHR30269">
    <property type="entry name" value="TRANSMEMBRANE PROTEIN YFCA"/>
    <property type="match status" value="1"/>
</dbReference>
<feature type="transmembrane region" description="Helical" evidence="8">
    <location>
        <begin position="28"/>
        <end position="47"/>
    </location>
</feature>
<keyword evidence="7 8" id="KW-0472">Membrane</keyword>
<evidence type="ECO:0000256" key="8">
    <source>
        <dbReference type="RuleBase" id="RU363041"/>
    </source>
</evidence>
<evidence type="ECO:0000313" key="10">
    <source>
        <dbReference type="EMBL" id="KHJ56243.1"/>
    </source>
</evidence>
<dbReference type="Pfam" id="PF01925">
    <property type="entry name" value="TauE"/>
    <property type="match status" value="1"/>
</dbReference>
<protein>
    <recommendedName>
        <fullName evidence="8">Probable membrane transporter protein</fullName>
    </recommendedName>
</protein>
<feature type="transmembrane region" description="Helical" evidence="8">
    <location>
        <begin position="125"/>
        <end position="144"/>
    </location>
</feature>
<dbReference type="STRING" id="370622.LA66_06590"/>
<evidence type="ECO:0000256" key="6">
    <source>
        <dbReference type="ARBA" id="ARBA00022989"/>
    </source>
</evidence>
<feature type="region of interest" description="Disordered" evidence="9">
    <location>
        <begin position="1"/>
        <end position="20"/>
    </location>
</feature>
<evidence type="ECO:0000256" key="5">
    <source>
        <dbReference type="ARBA" id="ARBA00022692"/>
    </source>
</evidence>
<reference evidence="10 11" key="1">
    <citation type="submission" date="2014-09" db="EMBL/GenBank/DDBJ databases">
        <title>Isolation and characterization of Aurantimonas altamirensis ON-56566 from clinical sample following a dog bite.</title>
        <authorList>
            <person name="Eshaghi A."/>
            <person name="Li A."/>
            <person name="Shahinas D."/>
            <person name="Bahn P."/>
            <person name="Kus J.V."/>
            <person name="Patel S.N."/>
        </authorList>
    </citation>
    <scope>NUCLEOTIDE SEQUENCE [LARGE SCALE GENOMIC DNA]</scope>
    <source>
        <strain evidence="10 11">ON-56566</strain>
    </source>
</reference>
<dbReference type="InterPro" id="IPR002781">
    <property type="entry name" value="TM_pro_TauE-like"/>
</dbReference>
<keyword evidence="6 8" id="KW-1133">Transmembrane helix</keyword>
<dbReference type="EMBL" id="JRFJ01000001">
    <property type="protein sequence ID" value="KHJ56243.1"/>
    <property type="molecule type" value="Genomic_DNA"/>
</dbReference>
<feature type="transmembrane region" description="Helical" evidence="8">
    <location>
        <begin position="192"/>
        <end position="213"/>
    </location>
</feature>
<evidence type="ECO:0000313" key="11">
    <source>
        <dbReference type="Proteomes" id="UP000030826"/>
    </source>
</evidence>
<evidence type="ECO:0000256" key="1">
    <source>
        <dbReference type="ARBA" id="ARBA00004651"/>
    </source>
</evidence>